<name>A0A9Y2JID8_9PSEU</name>
<evidence type="ECO:0000313" key="1">
    <source>
        <dbReference type="EMBL" id="WIX99170.1"/>
    </source>
</evidence>
<sequence length="154" mass="17392">MSQFVNIFCRKVAGLSQEEFVNQVSEFWYGDEELAFSFSDDGDVDPSVRWSAVVITIPEIGRPVTVKWDVDRDAVSTLVDETLEELGDDAPTGVGKHLQAVRSVFGIEIFPETFEDDTWEFLDLMEAFLARHLDGIVVTDDGVYDQNLKPLVER</sequence>
<proteinExistence type="predicted"/>
<keyword evidence="2" id="KW-1185">Reference proteome</keyword>
<dbReference type="RefSeq" id="WP_285995653.1">
    <property type="nucleotide sequence ID" value="NZ_CP127295.1"/>
</dbReference>
<dbReference type="KEGG" id="amog:QRX60_34680"/>
<dbReference type="EMBL" id="CP127295">
    <property type="protein sequence ID" value="WIX99170.1"/>
    <property type="molecule type" value="Genomic_DNA"/>
</dbReference>
<organism evidence="1 2">
    <name type="scientific">Amycolatopsis mongoliensis</name>
    <dbReference type="NCBI Taxonomy" id="715475"/>
    <lineage>
        <taxon>Bacteria</taxon>
        <taxon>Bacillati</taxon>
        <taxon>Actinomycetota</taxon>
        <taxon>Actinomycetes</taxon>
        <taxon>Pseudonocardiales</taxon>
        <taxon>Pseudonocardiaceae</taxon>
        <taxon>Amycolatopsis</taxon>
    </lineage>
</organism>
<dbReference type="Proteomes" id="UP001239397">
    <property type="component" value="Chromosome"/>
</dbReference>
<gene>
    <name evidence="1" type="ORF">QRX60_34680</name>
</gene>
<evidence type="ECO:0000313" key="2">
    <source>
        <dbReference type="Proteomes" id="UP001239397"/>
    </source>
</evidence>
<protein>
    <submittedName>
        <fullName evidence="1">Uncharacterized protein</fullName>
    </submittedName>
</protein>
<reference evidence="1 2" key="1">
    <citation type="submission" date="2023-06" db="EMBL/GenBank/DDBJ databases">
        <authorList>
            <person name="Oyuntsetseg B."/>
            <person name="Kim S.B."/>
        </authorList>
    </citation>
    <scope>NUCLEOTIDE SEQUENCE [LARGE SCALE GENOMIC DNA]</scope>
    <source>
        <strain evidence="1 2">4-36</strain>
    </source>
</reference>
<accession>A0A9Y2JID8</accession>
<dbReference type="AlphaFoldDB" id="A0A9Y2JID8"/>